<evidence type="ECO:0000313" key="3">
    <source>
        <dbReference type="Proteomes" id="UP000250744"/>
    </source>
</evidence>
<sequence length="177" mass="20080">MSQPRASQPRHRKSLWFRWRFHLSGLLLILPMVAMPFYFDDLAMSRGEKGLGERDLGQHQVGPWQIQLAEWDTNPPWRDGVASYMKTFSLSLCESCIPEVKAAYMRIGKPRNLRTAGAISFGTPYRQFISMPITESATADADIWLTLEGWDGSVHQISMPLADASPSAATFIQRRNH</sequence>
<proteinExistence type="predicted"/>
<keyword evidence="1" id="KW-1133">Transmembrane helix</keyword>
<keyword evidence="3" id="KW-1185">Reference proteome</keyword>
<gene>
    <name evidence="2" type="ORF">DN062_04410</name>
</gene>
<keyword evidence="1" id="KW-0812">Transmembrane</keyword>
<dbReference type="OrthoDB" id="5366025at2"/>
<dbReference type="EMBL" id="QKRX01000003">
    <property type="protein sequence ID" value="RAU18737.1"/>
    <property type="molecule type" value="Genomic_DNA"/>
</dbReference>
<dbReference type="PIRSF" id="PIRSF029505">
    <property type="entry name" value="UCP029505"/>
    <property type="match status" value="1"/>
</dbReference>
<feature type="transmembrane region" description="Helical" evidence="1">
    <location>
        <begin position="21"/>
        <end position="39"/>
    </location>
</feature>
<protein>
    <submittedName>
        <fullName evidence="2">Thiamine pyrophosphate-binding protein</fullName>
    </submittedName>
</protein>
<accession>A0A364NPC3</accession>
<organism evidence="2 3">
    <name type="scientific">Nitrincola tibetensis</name>
    <dbReference type="NCBI Taxonomy" id="2219697"/>
    <lineage>
        <taxon>Bacteria</taxon>
        <taxon>Pseudomonadati</taxon>
        <taxon>Pseudomonadota</taxon>
        <taxon>Gammaproteobacteria</taxon>
        <taxon>Oceanospirillales</taxon>
        <taxon>Oceanospirillaceae</taxon>
        <taxon>Nitrincola</taxon>
    </lineage>
</organism>
<comment type="caution">
    <text evidence="2">The sequence shown here is derived from an EMBL/GenBank/DDBJ whole genome shotgun (WGS) entry which is preliminary data.</text>
</comment>
<dbReference type="AlphaFoldDB" id="A0A364NPC3"/>
<reference evidence="2 3" key="1">
    <citation type="submission" date="2018-06" db="EMBL/GenBank/DDBJ databases">
        <title>Nitrincola tibetense sp. nov., isolated from Lake XuguoCo on Tibetan Plateau.</title>
        <authorList>
            <person name="Xing P."/>
        </authorList>
    </citation>
    <scope>NUCLEOTIDE SEQUENCE [LARGE SCALE GENOMIC DNA]</scope>
    <source>
        <strain evidence="3">xg18</strain>
    </source>
</reference>
<evidence type="ECO:0000256" key="1">
    <source>
        <dbReference type="SAM" id="Phobius"/>
    </source>
</evidence>
<name>A0A364NPC3_9GAMM</name>
<dbReference type="RefSeq" id="WP_112157939.1">
    <property type="nucleotide sequence ID" value="NZ_QKRX01000003.1"/>
</dbReference>
<dbReference type="InterPro" id="IPR016922">
    <property type="entry name" value="UCP029505"/>
</dbReference>
<evidence type="ECO:0000313" key="2">
    <source>
        <dbReference type="EMBL" id="RAU18737.1"/>
    </source>
</evidence>
<dbReference type="Proteomes" id="UP000250744">
    <property type="component" value="Unassembled WGS sequence"/>
</dbReference>
<keyword evidence="1" id="KW-0472">Membrane</keyword>